<sequence length="330" mass="38176">CCTCTKNIEDNQPWIDCTQCGKTYHCTCKKISKSKVSEYRNSNWCCSSPCKNELMMDTCEHVDDLGNDSDATDDEEVFEVEDGARSGFVDNENIQIPSEFRKDRKFMILFELVSGIRTAIDFNSNQLDNLNKNFKKLDKDTKEMRKTINKLNCEKNELKEKVYELEIKTNDIKQQSLALNMVITGVPKEADDKTVVKFICQAIGYDPDKKLTGIEILPAKNSEKIKTKSILLKFTNHQTKLEFQNQRKAKGKIFTSEIGLSTPENDRLIVIRDHIIGEKKKMYDEIYKQRSVYGIEHLWIQNGNVLAKKHNNKRIFAINSDRDLENLKIH</sequence>
<feature type="domain" description="FP protein C-terminal" evidence="2">
    <location>
        <begin position="297"/>
        <end position="328"/>
    </location>
</feature>
<evidence type="ECO:0000259" key="2">
    <source>
        <dbReference type="Pfam" id="PF25298"/>
    </source>
</evidence>
<proteinExistence type="evidence at transcript level"/>
<name>U5EST4_9DIPT</name>
<keyword evidence="1" id="KW-0175">Coiled coil</keyword>
<feature type="non-terminal residue" evidence="3">
    <location>
        <position position="1"/>
    </location>
</feature>
<feature type="coiled-coil region" evidence="1">
    <location>
        <begin position="120"/>
        <end position="175"/>
    </location>
</feature>
<organism evidence="3">
    <name type="scientific">Corethrella appendiculata</name>
    <dbReference type="NCBI Taxonomy" id="1370023"/>
    <lineage>
        <taxon>Eukaryota</taxon>
        <taxon>Metazoa</taxon>
        <taxon>Ecdysozoa</taxon>
        <taxon>Arthropoda</taxon>
        <taxon>Hexapoda</taxon>
        <taxon>Insecta</taxon>
        <taxon>Pterygota</taxon>
        <taxon>Neoptera</taxon>
        <taxon>Endopterygota</taxon>
        <taxon>Diptera</taxon>
        <taxon>Nematocera</taxon>
        <taxon>Culicoidea</taxon>
        <taxon>Chaoboridae</taxon>
        <taxon>Corethrella</taxon>
    </lineage>
</organism>
<evidence type="ECO:0000313" key="3">
    <source>
        <dbReference type="EMBL" id="JAB55182.1"/>
    </source>
</evidence>
<dbReference type="AlphaFoldDB" id="U5EST4"/>
<protein>
    <submittedName>
        <fullName evidence="3">Putative crack-9 aae</fullName>
    </submittedName>
</protein>
<accession>U5EST4</accession>
<reference evidence="3" key="1">
    <citation type="journal article" date="2014" name="Insect Biochem. Mol. Biol.">
        <title>An insight into the sialome of the frog biting fly, Corethrella appendiculata.</title>
        <authorList>
            <person name="Ribeiro J.M.C."/>
            <person name="Chagas A.C."/>
            <person name="Pham V.M."/>
            <person name="Lounibos L.P."/>
            <person name="Calvo E."/>
        </authorList>
    </citation>
    <scope>NUCLEOTIDE SEQUENCE</scope>
    <source>
        <tissue evidence="3">Salivary glands</tissue>
    </source>
</reference>
<dbReference type="CDD" id="cd15489">
    <property type="entry name" value="PHD_SF"/>
    <property type="match status" value="1"/>
</dbReference>
<dbReference type="EMBL" id="GANO01004689">
    <property type="protein sequence ID" value="JAB55182.1"/>
    <property type="molecule type" value="mRNA"/>
</dbReference>
<dbReference type="InterPro" id="IPR057251">
    <property type="entry name" value="FP_C"/>
</dbReference>
<dbReference type="Pfam" id="PF25298">
    <property type="entry name" value="Baculo_FP_2nd"/>
    <property type="match status" value="1"/>
</dbReference>
<evidence type="ECO:0000256" key="1">
    <source>
        <dbReference type="SAM" id="Coils"/>
    </source>
</evidence>